<evidence type="ECO:0000313" key="3">
    <source>
        <dbReference type="EMBL" id="KGC13113.1"/>
    </source>
</evidence>
<gene>
    <name evidence="4" type="ORF">CRM94_04990</name>
    <name evidence="3" type="ORF">DM48_532</name>
    <name evidence="5" type="ORF">NYZ96_27230</name>
</gene>
<dbReference type="EMBL" id="PDDY01000001">
    <property type="protein sequence ID" value="PEH41559.1"/>
    <property type="molecule type" value="Genomic_DNA"/>
</dbReference>
<accession>A0A095F6X9</accession>
<feature type="transmembrane region" description="Helical" evidence="1">
    <location>
        <begin position="12"/>
        <end position="38"/>
    </location>
</feature>
<evidence type="ECO:0000313" key="7">
    <source>
        <dbReference type="Proteomes" id="UP000220629"/>
    </source>
</evidence>
<keyword evidence="1" id="KW-0472">Membrane</keyword>
<dbReference type="GeneID" id="66461879"/>
<reference evidence="3 6" key="1">
    <citation type="submission" date="2014-04" db="EMBL/GenBank/DDBJ databases">
        <authorList>
            <person name="Bishop-Lilly K.A."/>
            <person name="Broomall S.M."/>
            <person name="Chain P.S."/>
            <person name="Chertkov O."/>
            <person name="Coyne S.R."/>
            <person name="Daligault H.E."/>
            <person name="Davenport K.W."/>
            <person name="Erkkila T."/>
            <person name="Frey K.G."/>
            <person name="Gibbons H.S."/>
            <person name="Gu W."/>
            <person name="Jaissle J."/>
            <person name="Johnson S.L."/>
            <person name="Koroleva G.I."/>
            <person name="Ladner J.T."/>
            <person name="Lo C.-C."/>
            <person name="Minogue T.D."/>
            <person name="Munk C."/>
            <person name="Palacios G.F."/>
            <person name="Redden C.L."/>
            <person name="Rosenzweig C.N."/>
            <person name="Scholz M.B."/>
            <person name="Teshima H."/>
            <person name="Xu Y."/>
        </authorList>
    </citation>
    <scope>NUCLEOTIDE SEQUENCE [LARGE SCALE GENOMIC DNA]</scope>
    <source>
        <strain evidence="6">gladioli</strain>
        <strain evidence="3">Gladioli</strain>
    </source>
</reference>
<dbReference type="AlphaFoldDB" id="A0A095F6X9"/>
<dbReference type="Proteomes" id="UP000220629">
    <property type="component" value="Unassembled WGS sequence"/>
</dbReference>
<dbReference type="RefSeq" id="WP_025101974.1">
    <property type="nucleotide sequence ID" value="NZ_CADEPW010000023.1"/>
</dbReference>
<evidence type="ECO:0000313" key="6">
    <source>
        <dbReference type="Proteomes" id="UP000029590"/>
    </source>
</evidence>
<evidence type="ECO:0000313" key="4">
    <source>
        <dbReference type="EMBL" id="PEH41559.1"/>
    </source>
</evidence>
<reference evidence="5" key="4">
    <citation type="submission" date="2022-09" db="EMBL/GenBank/DDBJ databases">
        <title>Genomic of Burkholderia gladioli.</title>
        <authorList>
            <person name="Wu H."/>
        </authorList>
    </citation>
    <scope>NUCLEOTIDE SEQUENCE</scope>
    <source>
        <strain evidence="5">ZN-S4</strain>
    </source>
</reference>
<proteinExistence type="predicted"/>
<accession>A0A0D5DE93</accession>
<dbReference type="EMBL" id="CP104215">
    <property type="protein sequence ID" value="UWX72139.1"/>
    <property type="molecule type" value="Genomic_DNA"/>
</dbReference>
<feature type="domain" description="DUF2231" evidence="2">
    <location>
        <begin position="22"/>
        <end position="130"/>
    </location>
</feature>
<organism evidence="4 7">
    <name type="scientific">Burkholderia gladioli</name>
    <name type="common">Pseudomonas marginata</name>
    <name type="synonym">Phytomonas marginata</name>
    <dbReference type="NCBI Taxonomy" id="28095"/>
    <lineage>
        <taxon>Bacteria</taxon>
        <taxon>Pseudomonadati</taxon>
        <taxon>Pseudomonadota</taxon>
        <taxon>Betaproteobacteria</taxon>
        <taxon>Burkholderiales</taxon>
        <taxon>Burkholderiaceae</taxon>
        <taxon>Burkholderia</taxon>
    </lineage>
</organism>
<dbReference type="KEGG" id="bgo:BM43_7232"/>
<dbReference type="PIRSF" id="PIRSF029509">
    <property type="entry name" value="UCP029509"/>
    <property type="match status" value="1"/>
</dbReference>
<reference evidence="7" key="3">
    <citation type="submission" date="2017-09" db="EMBL/GenBank/DDBJ databases">
        <title>FDA dAtabase for Regulatory Grade micrObial Sequences (FDA-ARGOS): Supporting development and validation of Infectious Disease Dx tests.</title>
        <authorList>
            <person name="Minogue T."/>
            <person name="Wolcott M."/>
            <person name="Wasieloski L."/>
            <person name="Aguilar W."/>
            <person name="Moore D."/>
            <person name="Tallon L."/>
            <person name="Sadzewicz L."/>
            <person name="Ott S."/>
            <person name="Zhao X."/>
            <person name="Nagaraj S."/>
            <person name="Vavikolanu K."/>
            <person name="Aluvathingal J."/>
            <person name="Nadendla S."/>
            <person name="Sichtig H."/>
        </authorList>
    </citation>
    <scope>NUCLEOTIDE SEQUENCE [LARGE SCALE GENOMIC DNA]</scope>
    <source>
        <strain evidence="7">FDAARGOS_390</strain>
    </source>
</reference>
<keyword evidence="1" id="KW-0812">Transmembrane</keyword>
<feature type="transmembrane region" description="Helical" evidence="1">
    <location>
        <begin position="88"/>
        <end position="105"/>
    </location>
</feature>
<evidence type="ECO:0000256" key="1">
    <source>
        <dbReference type="SAM" id="Phobius"/>
    </source>
</evidence>
<feature type="transmembrane region" description="Helical" evidence="1">
    <location>
        <begin position="50"/>
        <end position="67"/>
    </location>
</feature>
<dbReference type="Proteomes" id="UP000029590">
    <property type="component" value="Unassembled WGS sequence"/>
</dbReference>
<dbReference type="EMBL" id="JPGG01000016">
    <property type="protein sequence ID" value="KGC13113.1"/>
    <property type="molecule type" value="Genomic_DNA"/>
</dbReference>
<dbReference type="OrthoDB" id="2873672at2"/>
<reference evidence="4" key="2">
    <citation type="submission" date="2017-09" db="EMBL/GenBank/DDBJ databases">
        <title>FDA dAtabase for Regulatory Grade micrObial Sequences (FDA-ARGOS): Supporting development and validation of Infectious Disease Dx tests.</title>
        <authorList>
            <person name="Minogue T."/>
            <person name="Wolcott M."/>
            <person name="Wasieloski L."/>
            <person name="Aguilar W."/>
            <person name="Moore D."/>
            <person name="Tallon L.J."/>
            <person name="Sadzewicz L."/>
            <person name="Ott S."/>
            <person name="Zhao X."/>
            <person name="Nagaraj S."/>
            <person name="Vavikolanu K."/>
            <person name="Aluvathingal J."/>
            <person name="Nadendla S."/>
            <person name="Sichtig H."/>
        </authorList>
    </citation>
    <scope>NUCLEOTIDE SEQUENCE</scope>
    <source>
        <strain evidence="4">FDAARGOS_390</strain>
    </source>
</reference>
<dbReference type="InterPro" id="IPR019251">
    <property type="entry name" value="DUF2231_TM"/>
</dbReference>
<dbReference type="Pfam" id="PF09990">
    <property type="entry name" value="DUF2231"/>
    <property type="match status" value="1"/>
</dbReference>
<protein>
    <submittedName>
        <fullName evidence="3">Membrane protein</fullName>
    </submittedName>
</protein>
<evidence type="ECO:0000259" key="2">
    <source>
        <dbReference type="Pfam" id="PF09990"/>
    </source>
</evidence>
<dbReference type="Proteomes" id="UP001059745">
    <property type="component" value="Chromosome 2"/>
</dbReference>
<evidence type="ECO:0000313" key="5">
    <source>
        <dbReference type="EMBL" id="UWX72139.1"/>
    </source>
</evidence>
<name>A0A095F6X9_BURGA</name>
<feature type="transmembrane region" description="Helical" evidence="1">
    <location>
        <begin position="117"/>
        <end position="135"/>
    </location>
</feature>
<dbReference type="InterPro" id="IPR016923">
    <property type="entry name" value="UCP029509"/>
</dbReference>
<keyword evidence="1" id="KW-1133">Transmembrane helix</keyword>
<sequence length="147" mass="16068">MTPASPRYRSRFATALFDLLNPIPYGLFVGTLIFDILYANTANVLWAKSAAWLVTIGLVIAIIPRLLNLGHVWFASRQAVLPVERLDFWLNLVGIVAAILNAFVHSRDAYAIVPENVILSVITVALLGIAQLMLAGNKFVVKGGSHE</sequence>